<protein>
    <submittedName>
        <fullName evidence="2">ATP-binding protein</fullName>
    </submittedName>
</protein>
<dbReference type="GO" id="GO:0005524">
    <property type="term" value="F:ATP binding"/>
    <property type="evidence" value="ECO:0007669"/>
    <property type="project" value="UniProtKB-KW"/>
</dbReference>
<dbReference type="EMBL" id="DTAU01000077">
    <property type="protein sequence ID" value="HFQ78843.1"/>
    <property type="molecule type" value="Genomic_DNA"/>
</dbReference>
<evidence type="ECO:0000259" key="1">
    <source>
        <dbReference type="SMART" id="SM00382"/>
    </source>
</evidence>
<dbReference type="Pfam" id="PF00004">
    <property type="entry name" value="AAA"/>
    <property type="match status" value="1"/>
</dbReference>
<gene>
    <name evidence="2" type="ORF">ENT99_03965</name>
</gene>
<dbReference type="GO" id="GO:0016887">
    <property type="term" value="F:ATP hydrolysis activity"/>
    <property type="evidence" value="ECO:0007669"/>
    <property type="project" value="InterPro"/>
</dbReference>
<proteinExistence type="predicted"/>
<name>A0A832AP28_9CREN</name>
<dbReference type="InterPro" id="IPR003593">
    <property type="entry name" value="AAA+_ATPase"/>
</dbReference>
<feature type="domain" description="AAA+ ATPase" evidence="1">
    <location>
        <begin position="151"/>
        <end position="259"/>
    </location>
</feature>
<dbReference type="InterPro" id="IPR027417">
    <property type="entry name" value="P-loop_NTPase"/>
</dbReference>
<dbReference type="AlphaFoldDB" id="A0A832AP28"/>
<dbReference type="SMART" id="SM00382">
    <property type="entry name" value="AAA"/>
    <property type="match status" value="1"/>
</dbReference>
<sequence>MGMRSLIERSLWRCLAISVDWRFLEDDKLREIVKRAIEFIKKQQKEWSPTWSTFEAHDIKADWWLLRKLVYDYNVLKIVHKSASHTTYAFEVPIEEVEKKIQEYEELIKQKEKQKPVSTDGEISIPPDFWSSIEGYDDLRELFIASINSMKPVHILLIGPPGTAKSLMLMEIERLSGAVFVTAGTSTKAGIRDILLNYKPRFLIIDELDKLTNPDDISVLLTLMESQRVIVAKHKEYKEEYMKTWVFASANTIRGLPPELLDRFWKVYLKPYDRETMVRVVKSCLMKHEGVQEELARYIAQKVADMGLSVRDAVRIARLAKTKEEVDKYLNVMVKYMK</sequence>
<reference evidence="2" key="1">
    <citation type="journal article" date="2020" name="mSystems">
        <title>Genome- and Community-Level Interaction Insights into Carbon Utilization and Element Cycling Functions of Hydrothermarchaeota in Hydrothermal Sediment.</title>
        <authorList>
            <person name="Zhou Z."/>
            <person name="Liu Y."/>
            <person name="Xu W."/>
            <person name="Pan J."/>
            <person name="Luo Z.H."/>
            <person name="Li M."/>
        </authorList>
    </citation>
    <scope>NUCLEOTIDE SEQUENCE</scope>
    <source>
        <strain evidence="2">SpSt-629</strain>
    </source>
</reference>
<comment type="caution">
    <text evidence="2">The sequence shown here is derived from an EMBL/GenBank/DDBJ whole genome shotgun (WGS) entry which is preliminary data.</text>
</comment>
<keyword evidence="2" id="KW-0547">Nucleotide-binding</keyword>
<dbReference type="Gene3D" id="3.40.50.300">
    <property type="entry name" value="P-loop containing nucleotide triphosphate hydrolases"/>
    <property type="match status" value="1"/>
</dbReference>
<evidence type="ECO:0000313" key="2">
    <source>
        <dbReference type="EMBL" id="HFQ78843.1"/>
    </source>
</evidence>
<dbReference type="SUPFAM" id="SSF52540">
    <property type="entry name" value="P-loop containing nucleoside triphosphate hydrolases"/>
    <property type="match status" value="1"/>
</dbReference>
<keyword evidence="2" id="KW-0067">ATP-binding</keyword>
<dbReference type="InterPro" id="IPR003959">
    <property type="entry name" value="ATPase_AAA_core"/>
</dbReference>
<organism evidence="2">
    <name type="scientific">Ignisphaera aggregans</name>
    <dbReference type="NCBI Taxonomy" id="334771"/>
    <lineage>
        <taxon>Archaea</taxon>
        <taxon>Thermoproteota</taxon>
        <taxon>Thermoprotei</taxon>
        <taxon>Desulfurococcales</taxon>
        <taxon>Desulfurococcaceae</taxon>
        <taxon>Ignisphaera</taxon>
    </lineage>
</organism>
<accession>A0A832AP28</accession>